<organism evidence="1 3">
    <name type="scientific">Blautia wexlerae</name>
    <dbReference type="NCBI Taxonomy" id="418240"/>
    <lineage>
        <taxon>Bacteria</taxon>
        <taxon>Bacillati</taxon>
        <taxon>Bacillota</taxon>
        <taxon>Clostridia</taxon>
        <taxon>Lachnospirales</taxon>
        <taxon>Lachnospiraceae</taxon>
        <taxon>Blautia</taxon>
    </lineage>
</organism>
<name>A0A174UMQ0_9FIRM</name>
<dbReference type="AlphaFoldDB" id="A0A174UMQ0"/>
<dbReference type="OrthoDB" id="2887661at2"/>
<evidence type="ECO:0000313" key="4">
    <source>
        <dbReference type="Proteomes" id="UP000366766"/>
    </source>
</evidence>
<evidence type="ECO:0000313" key="1">
    <source>
        <dbReference type="EMBL" id="CUQ23723.1"/>
    </source>
</evidence>
<protein>
    <recommendedName>
        <fullName evidence="5">IrrE N-terminal-like domain-containing protein</fullName>
    </recommendedName>
</protein>
<sequence length="361" mass="42276">MEEDKNIADSIFKERRNEIHIQLEETESLINQCDEKNAIAYISKSELEELCSLLEKDELTHSNDMVFDLIIDYAKKEIEDERLLELINNLKIGNVDEKDIFIGRAYPKYYDNSYYIEISRKMDHQIRLLSDVWASYYMIDKSHLSAEKQLFTKLLQINLQRFQTASDETKEYNEIQYDMAQYEKSGNNFTDVYITYSREINEIALATLIGHEIGHHYLGHTDSDNENSENAKIKELKADEFGIEFAFRYLESAYSNDTSSYSIHQLVAIYVPLIVSVQMVGKSEFNIFKDQKEHPAIIKRIAKINLTLSKVLDNVKFINVKKNVHKLFTLLKMKDIYIISEKIANEIEQKLTTDIPQNKNF</sequence>
<dbReference type="EMBL" id="CABHOF010000025">
    <property type="protein sequence ID" value="VUX63405.1"/>
    <property type="molecule type" value="Genomic_DNA"/>
</dbReference>
<keyword evidence="4" id="KW-1185">Reference proteome</keyword>
<dbReference type="Proteomes" id="UP000366766">
    <property type="component" value="Unassembled WGS sequence"/>
</dbReference>
<evidence type="ECO:0000313" key="2">
    <source>
        <dbReference type="EMBL" id="VUX63405.1"/>
    </source>
</evidence>
<evidence type="ECO:0008006" key="5">
    <source>
        <dbReference type="Google" id="ProtNLM"/>
    </source>
</evidence>
<dbReference type="Proteomes" id="UP000095712">
    <property type="component" value="Unassembled WGS sequence"/>
</dbReference>
<evidence type="ECO:0000313" key="3">
    <source>
        <dbReference type="Proteomes" id="UP000095712"/>
    </source>
</evidence>
<accession>A0A174UMQ0</accession>
<gene>
    <name evidence="2" type="ORF">BWLFYP14_00883</name>
    <name evidence="1" type="ORF">ERS852523_04478</name>
</gene>
<proteinExistence type="predicted"/>
<reference evidence="1 3" key="1">
    <citation type="submission" date="2015-09" db="EMBL/GenBank/DDBJ databases">
        <authorList>
            <consortium name="Pathogen Informatics"/>
        </authorList>
    </citation>
    <scope>NUCLEOTIDE SEQUENCE [LARGE SCALE GENOMIC DNA]</scope>
    <source>
        <strain evidence="1 3">2789STDY5834911</strain>
    </source>
</reference>
<dbReference type="EMBL" id="CZAW01000130">
    <property type="protein sequence ID" value="CUQ23723.1"/>
    <property type="molecule type" value="Genomic_DNA"/>
</dbReference>
<dbReference type="RefSeq" id="WP_055154280.1">
    <property type="nucleotide sequence ID" value="NZ_CABHOF010000025.1"/>
</dbReference>
<reference evidence="2 4" key="2">
    <citation type="submission" date="2019-07" db="EMBL/GenBank/DDBJ databases">
        <authorList>
            <person name="Chang H.-W."/>
            <person name="Raman A."/>
            <person name="Venkatesh S."/>
            <person name="Gehrig J."/>
        </authorList>
    </citation>
    <scope>NUCLEOTIDE SEQUENCE [LARGE SCALE GENOMIC DNA]</scope>
    <source>
        <strain evidence="2">Blautia_wexlerae_LFYP_14</strain>
    </source>
</reference>